<dbReference type="PROSITE" id="PS00330">
    <property type="entry name" value="HEMOLYSIN_CALCIUM"/>
    <property type="match status" value="5"/>
</dbReference>
<keyword evidence="6" id="KW-0843">Virulence</keyword>
<dbReference type="Pfam" id="PF00353">
    <property type="entry name" value="HemolysinCabind"/>
    <property type="match status" value="2"/>
</dbReference>
<dbReference type="PRINTS" id="PR01488">
    <property type="entry name" value="RTXTOXINA"/>
</dbReference>
<evidence type="ECO:0000256" key="6">
    <source>
        <dbReference type="ARBA" id="ARBA00023026"/>
    </source>
</evidence>
<keyword evidence="10" id="KW-1185">Reference proteome</keyword>
<feature type="compositionally biased region" description="Gly residues" evidence="8">
    <location>
        <begin position="931"/>
        <end position="943"/>
    </location>
</feature>
<evidence type="ECO:0000256" key="1">
    <source>
        <dbReference type="ARBA" id="ARBA00004370"/>
    </source>
</evidence>
<dbReference type="EMBL" id="CVRL01000006">
    <property type="protein sequence ID" value="CRL09772.1"/>
    <property type="molecule type" value="Genomic_DNA"/>
</dbReference>
<feature type="compositionally biased region" description="Polar residues" evidence="8">
    <location>
        <begin position="889"/>
        <end position="900"/>
    </location>
</feature>
<dbReference type="Gene3D" id="2.60.40.2700">
    <property type="match status" value="1"/>
</dbReference>
<evidence type="ECO:0000313" key="9">
    <source>
        <dbReference type="EMBL" id="CRL09772.1"/>
    </source>
</evidence>
<keyword evidence="5" id="KW-0677">Repeat</keyword>
<evidence type="ECO:0000256" key="4">
    <source>
        <dbReference type="ARBA" id="ARBA00022656"/>
    </source>
</evidence>
<dbReference type="GO" id="GO:0016020">
    <property type="term" value="C:membrane"/>
    <property type="evidence" value="ECO:0007669"/>
    <property type="project" value="UniProtKB-SubCell"/>
</dbReference>
<dbReference type="Proteomes" id="UP000043764">
    <property type="component" value="Unassembled WGS sequence"/>
</dbReference>
<protein>
    <submittedName>
        <fullName evidence="9">Hemolysin, plasmid</fullName>
    </submittedName>
</protein>
<organism evidence="9 10">
    <name type="scientific">Phaeobacter italicus</name>
    <dbReference type="NCBI Taxonomy" id="481446"/>
    <lineage>
        <taxon>Bacteria</taxon>
        <taxon>Pseudomonadati</taxon>
        <taxon>Pseudomonadota</taxon>
        <taxon>Alphaproteobacteria</taxon>
        <taxon>Rhodobacterales</taxon>
        <taxon>Roseobacteraceae</taxon>
        <taxon>Phaeobacter</taxon>
    </lineage>
</organism>
<reference evidence="10" key="1">
    <citation type="submission" date="2015-05" db="EMBL/GenBank/DDBJ databases">
        <authorList>
            <person name="Rodrigo-Torres Lidia"/>
            <person name="Arahal R.David."/>
        </authorList>
    </citation>
    <scope>NUCLEOTIDE SEQUENCE [LARGE SCALE GENOMIC DNA]</scope>
    <source>
        <strain evidence="10">CECT 7321</strain>
    </source>
</reference>
<evidence type="ECO:0000256" key="2">
    <source>
        <dbReference type="ARBA" id="ARBA00004613"/>
    </source>
</evidence>
<evidence type="ECO:0000256" key="3">
    <source>
        <dbReference type="ARBA" id="ARBA00022525"/>
    </source>
</evidence>
<evidence type="ECO:0000256" key="7">
    <source>
        <dbReference type="ARBA" id="ARBA00023136"/>
    </source>
</evidence>
<dbReference type="PRINTS" id="PR00313">
    <property type="entry name" value="CABNDNGRPT"/>
</dbReference>
<keyword evidence="4" id="KW-0800">Toxin</keyword>
<dbReference type="PANTHER" id="PTHR38340:SF1">
    <property type="entry name" value="S-LAYER PROTEIN"/>
    <property type="match status" value="1"/>
</dbReference>
<dbReference type="GO" id="GO:0090729">
    <property type="term" value="F:toxin activity"/>
    <property type="evidence" value="ECO:0007669"/>
    <property type="project" value="UniProtKB-KW"/>
</dbReference>
<dbReference type="InterPro" id="IPR001343">
    <property type="entry name" value="Hemolysn_Ca-bd"/>
</dbReference>
<evidence type="ECO:0000256" key="5">
    <source>
        <dbReference type="ARBA" id="ARBA00022737"/>
    </source>
</evidence>
<dbReference type="InterPro" id="IPR003995">
    <property type="entry name" value="RTX_toxin_determinant-A"/>
</dbReference>
<dbReference type="InterPro" id="IPR050557">
    <property type="entry name" value="RTX_toxin/Mannuronan_C5-epim"/>
</dbReference>
<dbReference type="InterPro" id="IPR018511">
    <property type="entry name" value="Hemolysin-typ_Ca-bd_CS"/>
</dbReference>
<accession>A0A0H5CXP7</accession>
<evidence type="ECO:0000256" key="8">
    <source>
        <dbReference type="SAM" id="MobiDB-lite"/>
    </source>
</evidence>
<dbReference type="PANTHER" id="PTHR38340">
    <property type="entry name" value="S-LAYER PROTEIN"/>
    <property type="match status" value="1"/>
</dbReference>
<keyword evidence="7" id="KW-0472">Membrane</keyword>
<evidence type="ECO:0000313" key="10">
    <source>
        <dbReference type="Proteomes" id="UP000043764"/>
    </source>
</evidence>
<dbReference type="GO" id="GO:0005576">
    <property type="term" value="C:extracellular region"/>
    <property type="evidence" value="ECO:0007669"/>
    <property type="project" value="UniProtKB-SubCell"/>
</dbReference>
<keyword evidence="3" id="KW-0964">Secreted</keyword>
<dbReference type="AlphaFoldDB" id="A0A0H5CXP7"/>
<dbReference type="SUPFAM" id="SSF51120">
    <property type="entry name" value="beta-Roll"/>
    <property type="match status" value="1"/>
</dbReference>
<proteinExistence type="predicted"/>
<name>A0A0H5CXP7_9RHOB</name>
<dbReference type="Gene3D" id="2.150.10.10">
    <property type="entry name" value="Serralysin-like metalloprotease, C-terminal"/>
    <property type="match status" value="3"/>
</dbReference>
<comment type="subcellular location">
    <subcellularLocation>
        <location evidence="1">Membrane</location>
    </subcellularLocation>
    <subcellularLocation>
        <location evidence="2">Secreted</location>
    </subcellularLocation>
</comment>
<feature type="region of interest" description="Disordered" evidence="8">
    <location>
        <begin position="881"/>
        <end position="964"/>
    </location>
</feature>
<dbReference type="GO" id="GO:0005509">
    <property type="term" value="F:calcium ion binding"/>
    <property type="evidence" value="ECO:0007669"/>
    <property type="project" value="InterPro"/>
</dbReference>
<sequence length="1097" mass="108853">MAGSLIGEDITLTVSYFDFSQAGNPQVNLFTHTFTVGSGTEFSSQAVNYVGSSQVGTNPDGSPIISTRNETFSFGANVGADTITVSVDATGVTFSPSGLQFNFSSLSGGSIASVVGATETSGTDNNGFQTPDPQFYPDGVILRPTPLGGGVSGSQTIQLSFNAAPTISGVPTNASFSEDTSGNLDLSGVSLNDADGDTLTLRLSANSGTLAATASGGVTVSGSGGSSISLTGTAANLATYLGDTTRVQYTGAENANGTGAASITVSLRDSHNAYASSSPQISVNITAVNDTPTAVGSLADFSVSEATPSALDLSPLTFADVDGDPLTLTLNVDSGTLTGTSGGGVTVGGSGTGSLTLAGSVADLNTFLAEATKVTYVGAANAIGHDAATLTINANDGTVNPQLASVNIDITAVNDAPTLSGSRGDFVVDEDTLSALDLSAFTLADNDGDSLTVTLAVTAGTLSAADAGGVIVAGSGTSSMTLSGTVAQLNTYLADATTVTYVGAANAIGNDAATLTINANDGTVNPQLASVNIDITAVNDAPTLSGSRGDFVVDEDTLSALDLSAFTLADNDGDSLTVTLAVTAGTLSAADAGGVIVAGSGTSSMTLSGTVAQLNTYLADATTVTYVGAANAIGNDAATLTINANDGTVNPQLASVNIDITAVNDAPTVSGVPISVSAQEDTLSNLDLSSIVFEDVDGDNISVTLTASAGSLTATPDLAISIGGSGTSSITLSGSSKQINDYLDGTTALSYLGAENVFGTAAATLEITVIDSNGTPISSNPTVPIDITGTNDGPAGQPIILGNLVRGQTLTADTSGITDPDGIGTFGYQWLRDGVSIQGANLATYQLGSSDVGATISVRVSYLDGGGTPELLYSNSTAAVAAPPPPPNTGQNIAGTSASDNILGGAKDDKIAGGGGNDILRGKQGDDNLNGGTGRDQIGGGVGDDTLSGGRGADTLSGYNGEDILQGGSGADRLMGKKGHDRLFGGTGDDKLFGNKGNDRLDGGADNDTINGGAGDDTLIGGDGADTFVFAPNSGSDRIWDFAVGEDMIQIRGSAQSIDDLQFVQNGPHVLITGNGVEIVVQNTDLLTLQDADNFLF</sequence>
<gene>
    <name evidence="9" type="primary">hlyA_4</name>
    <name evidence="9" type="ORF">NIT7321_00606</name>
</gene>
<dbReference type="RefSeq" id="WP_110884675.1">
    <property type="nucleotide sequence ID" value="NZ_CVRL01000006.1"/>
</dbReference>
<dbReference type="InterPro" id="IPR011049">
    <property type="entry name" value="Serralysin-like_metalloprot_C"/>
</dbReference>